<gene>
    <name evidence="3" type="ORF">HNQ85_002405</name>
</gene>
<protein>
    <submittedName>
        <fullName evidence="3">Cell division protein FtsB</fullName>
    </submittedName>
</protein>
<name>A0A7V9Z1C7_9BACL</name>
<dbReference type="AlphaFoldDB" id="A0A7V9Z1C7"/>
<dbReference type="GO" id="GO:0051301">
    <property type="term" value="P:cell division"/>
    <property type="evidence" value="ECO:0007669"/>
    <property type="project" value="UniProtKB-KW"/>
</dbReference>
<keyword evidence="3" id="KW-0131">Cell cycle</keyword>
<proteinExistence type="predicted"/>
<evidence type="ECO:0000259" key="2">
    <source>
        <dbReference type="Pfam" id="PF13038"/>
    </source>
</evidence>
<feature type="domain" description="DUF3899" evidence="2">
    <location>
        <begin position="35"/>
        <end position="117"/>
    </location>
</feature>
<dbReference type="Proteomes" id="UP000580891">
    <property type="component" value="Unassembled WGS sequence"/>
</dbReference>
<accession>A0A7V9Z1C7</accession>
<keyword evidence="4" id="KW-1185">Reference proteome</keyword>
<feature type="transmembrane region" description="Helical" evidence="1">
    <location>
        <begin position="102"/>
        <end position="120"/>
    </location>
</feature>
<keyword evidence="1" id="KW-0472">Membrane</keyword>
<dbReference type="Pfam" id="PF13038">
    <property type="entry name" value="DUF3899"/>
    <property type="match status" value="1"/>
</dbReference>
<keyword evidence="1" id="KW-1133">Transmembrane helix</keyword>
<dbReference type="InterPro" id="IPR025007">
    <property type="entry name" value="DUF3899"/>
</dbReference>
<evidence type="ECO:0000313" key="4">
    <source>
        <dbReference type="Proteomes" id="UP000580891"/>
    </source>
</evidence>
<sequence>MKHISIRTVQISLTTLLLALILTIIQGDVSLLTFINISFLLSLPLLMLGGFLFVYEGGFFNGLIYSYRRLRRSTKMGKYVAQFDHLDHESVVPMTFSVTKPIFFSGLLIFLFTLIIAYFMR</sequence>
<keyword evidence="1" id="KW-0812">Transmembrane</keyword>
<feature type="transmembrane region" description="Helical" evidence="1">
    <location>
        <begin position="37"/>
        <end position="65"/>
    </location>
</feature>
<reference evidence="3 4" key="1">
    <citation type="submission" date="2020-07" db="EMBL/GenBank/DDBJ databases">
        <title>Genomic Encyclopedia of Type Strains, Phase IV (KMG-IV): sequencing the most valuable type-strain genomes for metagenomic binning, comparative biology and taxonomic classification.</title>
        <authorList>
            <person name="Goeker M."/>
        </authorList>
    </citation>
    <scope>NUCLEOTIDE SEQUENCE [LARGE SCALE GENOMIC DNA]</scope>
    <source>
        <strain evidence="3 4">DSM 25220</strain>
    </source>
</reference>
<organism evidence="3 4">
    <name type="scientific">[Anoxybacillus] calidus</name>
    <dbReference type="NCBI Taxonomy" id="575178"/>
    <lineage>
        <taxon>Bacteria</taxon>
        <taxon>Bacillati</taxon>
        <taxon>Bacillota</taxon>
        <taxon>Bacilli</taxon>
        <taxon>Bacillales</taxon>
        <taxon>Anoxybacillaceae</taxon>
        <taxon>Paranoxybacillus</taxon>
    </lineage>
</organism>
<evidence type="ECO:0000313" key="3">
    <source>
        <dbReference type="EMBL" id="MBA2872115.1"/>
    </source>
</evidence>
<dbReference type="RefSeq" id="WP_181537912.1">
    <property type="nucleotide sequence ID" value="NZ_JACDUU010000005.1"/>
</dbReference>
<keyword evidence="3" id="KW-0132">Cell division</keyword>
<evidence type="ECO:0000256" key="1">
    <source>
        <dbReference type="SAM" id="Phobius"/>
    </source>
</evidence>
<dbReference type="EMBL" id="JACDUU010000005">
    <property type="protein sequence ID" value="MBA2872115.1"/>
    <property type="molecule type" value="Genomic_DNA"/>
</dbReference>
<comment type="caution">
    <text evidence="3">The sequence shown here is derived from an EMBL/GenBank/DDBJ whole genome shotgun (WGS) entry which is preliminary data.</text>
</comment>